<gene>
    <name evidence="2" type="ORF">KO353_10440</name>
</gene>
<reference evidence="2" key="1">
    <citation type="submission" date="2021-06" db="EMBL/GenBank/DDBJ databases">
        <title>Elioraea tepida, sp. nov., a moderately thermophilic aerobic anoxygenic phototrophic bacterium isolated from an alkaline siliceous hot spring mat community in Yellowstone National Park, WY, USA.</title>
        <authorList>
            <person name="Saini M.K."/>
            <person name="Yoshida S."/>
            <person name="Sebastian A."/>
            <person name="Hirose S."/>
            <person name="Hara E."/>
            <person name="Tamaki H."/>
            <person name="Soulier N.T."/>
            <person name="Albert I."/>
            <person name="Hanada S."/>
            <person name="Bryant D.A."/>
            <person name="Tank M."/>
        </authorList>
    </citation>
    <scope>NUCLEOTIDE SEQUENCE</scope>
    <source>
        <strain evidence="2">MS-P2</strain>
    </source>
</reference>
<evidence type="ECO:0000256" key="1">
    <source>
        <dbReference type="SAM" id="MobiDB-lite"/>
    </source>
</evidence>
<dbReference type="Proteomes" id="UP000694001">
    <property type="component" value="Chromosome"/>
</dbReference>
<accession>A0A975YIN1</accession>
<dbReference type="EMBL" id="CP076448">
    <property type="protein sequence ID" value="QXM23726.1"/>
    <property type="molecule type" value="Genomic_DNA"/>
</dbReference>
<keyword evidence="2" id="KW-0378">Hydrolase</keyword>
<keyword evidence="3" id="KW-1185">Reference proteome</keyword>
<dbReference type="Pfam" id="PF05990">
    <property type="entry name" value="DUF900"/>
    <property type="match status" value="2"/>
</dbReference>
<evidence type="ECO:0000313" key="3">
    <source>
        <dbReference type="Proteomes" id="UP000694001"/>
    </source>
</evidence>
<protein>
    <submittedName>
        <fullName evidence="2">Alpha/beta hydrolase</fullName>
    </submittedName>
</protein>
<dbReference type="AlphaFoldDB" id="A0A975YIN1"/>
<sequence>MAVRVHFATNREEIVENGVVTGFGPRLNPKSPLWLRYGAADMEPDRRGETPFRIARLDVAPENIPGTPGADGETVLLGSDAVFEGLRQRLIDNEADLVLMLHGFACDFRNALSNAAAIKTAWGTRSFPIETAMFSWPADGKVVPFLSYASDRDDARSSAKAIARALQRLLGYLKDLQDEAVKERLKAQRENREPKIDLCHAKIHLVAHSMGTYALRNALQALISDYGGKRLPRVLHTIFLMAADEDNNAFEHETKLARLPELAEQVYVYFARNDNALVISDVSKGNPDRLGATGPRTLTSLPQKVTLVDCTEVSSTGSVKDANHQYYRKRAEVIADVRQVLAGKAPEAVTGREWIPARSCFRIKAAKKEEHKHGKARPVRGGAAGGPRGL</sequence>
<dbReference type="KEGG" id="elio:KO353_10440"/>
<proteinExistence type="predicted"/>
<feature type="region of interest" description="Disordered" evidence="1">
    <location>
        <begin position="367"/>
        <end position="390"/>
    </location>
</feature>
<dbReference type="PANTHER" id="PTHR36513">
    <property type="entry name" value="ABC TRANSMEMBRANE TYPE-1 DOMAIN-CONTAINING PROTEIN"/>
    <property type="match status" value="1"/>
</dbReference>
<dbReference type="PANTHER" id="PTHR36513:SF1">
    <property type="entry name" value="TRANSMEMBRANE PROTEIN"/>
    <property type="match status" value="1"/>
</dbReference>
<name>A0A975YIN1_9PROT</name>
<dbReference type="GO" id="GO:0016787">
    <property type="term" value="F:hydrolase activity"/>
    <property type="evidence" value="ECO:0007669"/>
    <property type="project" value="UniProtKB-KW"/>
</dbReference>
<dbReference type="RefSeq" id="WP_218284625.1">
    <property type="nucleotide sequence ID" value="NZ_CP076448.1"/>
</dbReference>
<dbReference type="InterPro" id="IPR010297">
    <property type="entry name" value="DUF900_hydrolase"/>
</dbReference>
<evidence type="ECO:0000313" key="2">
    <source>
        <dbReference type="EMBL" id="QXM23726.1"/>
    </source>
</evidence>
<organism evidence="2 3">
    <name type="scientific">Elioraea tepida</name>
    <dbReference type="NCBI Taxonomy" id="2843330"/>
    <lineage>
        <taxon>Bacteria</taxon>
        <taxon>Pseudomonadati</taxon>
        <taxon>Pseudomonadota</taxon>
        <taxon>Alphaproteobacteria</taxon>
        <taxon>Acetobacterales</taxon>
        <taxon>Elioraeaceae</taxon>
        <taxon>Elioraea</taxon>
    </lineage>
</organism>